<keyword evidence="4" id="KW-0378">Hydrolase</keyword>
<keyword evidence="9" id="KW-1185">Reference proteome</keyword>
<dbReference type="STRING" id="1805483.A0A177EIR1"/>
<dbReference type="GO" id="GO:0046872">
    <property type="term" value="F:metal ion binding"/>
    <property type="evidence" value="ECO:0007669"/>
    <property type="project" value="UniProtKB-KW"/>
</dbReference>
<keyword evidence="3 6" id="KW-0732">Signal</keyword>
<dbReference type="Gene3D" id="3.20.20.370">
    <property type="entry name" value="Glycoside hydrolase/deacetylase"/>
    <property type="match status" value="1"/>
</dbReference>
<dbReference type="PANTHER" id="PTHR46471">
    <property type="entry name" value="CHITIN DEACETYLASE"/>
    <property type="match status" value="1"/>
</dbReference>
<evidence type="ECO:0000256" key="4">
    <source>
        <dbReference type="ARBA" id="ARBA00022801"/>
    </source>
</evidence>
<gene>
    <name evidence="8" type="ORF">NEDG_00243</name>
</gene>
<reference evidence="8 9" key="1">
    <citation type="submission" date="2016-02" db="EMBL/GenBank/DDBJ databases">
        <title>Discovery of a natural microsporidian pathogen with a broad tissue tropism in Caenorhabditis elegans.</title>
        <authorList>
            <person name="Luallen R.J."/>
            <person name="Reinke A.W."/>
            <person name="Tong L."/>
            <person name="Botts M.R."/>
            <person name="Felix M.-A."/>
            <person name="Troemel E.R."/>
        </authorList>
    </citation>
    <scope>NUCLEOTIDE SEQUENCE [LARGE SCALE GENOMIC DNA]</scope>
    <source>
        <strain evidence="8 9">JUm2807</strain>
    </source>
</reference>
<comment type="cofactor">
    <cofactor evidence="1">
        <name>Co(2+)</name>
        <dbReference type="ChEBI" id="CHEBI:48828"/>
    </cofactor>
</comment>
<evidence type="ECO:0000256" key="6">
    <source>
        <dbReference type="SAM" id="SignalP"/>
    </source>
</evidence>
<keyword evidence="5" id="KW-0119">Carbohydrate metabolism</keyword>
<accession>A0A177EIR1</accession>
<feature type="chain" id="PRO_5013062767" description="NodB homology domain-containing protein" evidence="6">
    <location>
        <begin position="16"/>
        <end position="264"/>
    </location>
</feature>
<protein>
    <recommendedName>
        <fullName evidence="7">NodB homology domain-containing protein</fullName>
    </recommendedName>
</protein>
<dbReference type="RefSeq" id="XP_067545369.1">
    <property type="nucleotide sequence ID" value="XM_067687661.1"/>
</dbReference>
<dbReference type="VEuPathDB" id="MicrosporidiaDB:NEDG_00243"/>
<dbReference type="AlphaFoldDB" id="A0A177EIR1"/>
<dbReference type="GO" id="GO:0016810">
    <property type="term" value="F:hydrolase activity, acting on carbon-nitrogen (but not peptide) bonds"/>
    <property type="evidence" value="ECO:0007669"/>
    <property type="project" value="InterPro"/>
</dbReference>
<dbReference type="InterPro" id="IPR002509">
    <property type="entry name" value="NODB_dom"/>
</dbReference>
<dbReference type="PROSITE" id="PS51677">
    <property type="entry name" value="NODB"/>
    <property type="match status" value="1"/>
</dbReference>
<evidence type="ECO:0000313" key="8">
    <source>
        <dbReference type="EMBL" id="OAG31768.1"/>
    </source>
</evidence>
<evidence type="ECO:0000259" key="7">
    <source>
        <dbReference type="PROSITE" id="PS51677"/>
    </source>
</evidence>
<dbReference type="GO" id="GO:0005975">
    <property type="term" value="P:carbohydrate metabolic process"/>
    <property type="evidence" value="ECO:0007669"/>
    <property type="project" value="InterPro"/>
</dbReference>
<keyword evidence="2" id="KW-0479">Metal-binding</keyword>
<dbReference type="OrthoDB" id="407355at2759"/>
<name>A0A177EIR1_9MICR</name>
<evidence type="ECO:0000256" key="1">
    <source>
        <dbReference type="ARBA" id="ARBA00001941"/>
    </source>
</evidence>
<evidence type="ECO:0000256" key="5">
    <source>
        <dbReference type="ARBA" id="ARBA00023277"/>
    </source>
</evidence>
<evidence type="ECO:0000256" key="3">
    <source>
        <dbReference type="ARBA" id="ARBA00022729"/>
    </source>
</evidence>
<feature type="signal peptide" evidence="6">
    <location>
        <begin position="1"/>
        <end position="15"/>
    </location>
</feature>
<dbReference type="GeneID" id="93646593"/>
<dbReference type="PANTHER" id="PTHR46471:SF2">
    <property type="entry name" value="CHITIN DEACETYLASE-RELATED"/>
    <property type="match status" value="1"/>
</dbReference>
<evidence type="ECO:0000313" key="9">
    <source>
        <dbReference type="Proteomes" id="UP000185944"/>
    </source>
</evidence>
<dbReference type="InterPro" id="IPR011330">
    <property type="entry name" value="Glyco_hydro/deAcase_b/a-brl"/>
</dbReference>
<feature type="domain" description="NodB homology" evidence="7">
    <location>
        <begin position="26"/>
        <end position="210"/>
    </location>
</feature>
<organism evidence="8 9">
    <name type="scientific">Nematocida displodere</name>
    <dbReference type="NCBI Taxonomy" id="1805483"/>
    <lineage>
        <taxon>Eukaryota</taxon>
        <taxon>Fungi</taxon>
        <taxon>Fungi incertae sedis</taxon>
        <taxon>Microsporidia</taxon>
        <taxon>Nematocida</taxon>
    </lineage>
</organism>
<dbReference type="Proteomes" id="UP000185944">
    <property type="component" value="Unassembled WGS sequence"/>
</dbReference>
<dbReference type="EMBL" id="LTDL01000014">
    <property type="protein sequence ID" value="OAG31768.1"/>
    <property type="molecule type" value="Genomic_DNA"/>
</dbReference>
<sequence length="264" mass="28411">MRLIALLASLAGAYALRAPNRCVNNGNVALVFSDGPVQTTPELIDTLDAESVSATFMFSIVNIDHPGVAETICMAVEGGHTVGLRTNPIYDFKDMQEDEIKEAILMELTVLEEIAKIRIGYISINQEDTSDATVLKVIDELDLVLVCYNYDMYGSSDDADEMLGRWNLKLKSIRPQSTSYIVLQHDQKESELGLVPELISSGASSGFTFVNMEECLAGATMDGSGASGGGSGCKEPITRRDFSKKNSAMAPITSLACAALLLVL</sequence>
<evidence type="ECO:0000256" key="2">
    <source>
        <dbReference type="ARBA" id="ARBA00022723"/>
    </source>
</evidence>
<dbReference type="Pfam" id="PF01522">
    <property type="entry name" value="Polysacc_deac_1"/>
    <property type="match status" value="1"/>
</dbReference>
<proteinExistence type="predicted"/>
<comment type="caution">
    <text evidence="8">The sequence shown here is derived from an EMBL/GenBank/DDBJ whole genome shotgun (WGS) entry which is preliminary data.</text>
</comment>
<dbReference type="SUPFAM" id="SSF88713">
    <property type="entry name" value="Glycoside hydrolase/deacetylase"/>
    <property type="match status" value="1"/>
</dbReference>